<dbReference type="PANTHER" id="PTHR30097:SF4">
    <property type="entry name" value="SLR6042 PROTEIN"/>
    <property type="match status" value="1"/>
</dbReference>
<dbReference type="GO" id="GO:0015679">
    <property type="term" value="P:plasma membrane copper ion transport"/>
    <property type="evidence" value="ECO:0007669"/>
    <property type="project" value="TreeGrafter"/>
</dbReference>
<feature type="domain" description="CzcB-like barrel-sandwich hybrid" evidence="4">
    <location>
        <begin position="98"/>
        <end position="243"/>
    </location>
</feature>
<dbReference type="GO" id="GO:0016020">
    <property type="term" value="C:membrane"/>
    <property type="evidence" value="ECO:0007669"/>
    <property type="project" value="InterPro"/>
</dbReference>
<keyword evidence="6" id="KW-1185">Reference proteome</keyword>
<dbReference type="InterPro" id="IPR006143">
    <property type="entry name" value="RND_pump_MFP"/>
</dbReference>
<dbReference type="GO" id="GO:0030313">
    <property type="term" value="C:cell envelope"/>
    <property type="evidence" value="ECO:0007669"/>
    <property type="project" value="TreeGrafter"/>
</dbReference>
<dbReference type="Pfam" id="PF25973">
    <property type="entry name" value="BSH_CzcB"/>
    <property type="match status" value="1"/>
</dbReference>
<dbReference type="Gene3D" id="1.10.287.470">
    <property type="entry name" value="Helix hairpin bin"/>
    <property type="match status" value="1"/>
</dbReference>
<dbReference type="SUPFAM" id="SSF111369">
    <property type="entry name" value="HlyD-like secretion proteins"/>
    <property type="match status" value="1"/>
</dbReference>
<dbReference type="NCBIfam" id="TIGR01730">
    <property type="entry name" value="RND_mfp"/>
    <property type="match status" value="1"/>
</dbReference>
<protein>
    <submittedName>
        <fullName evidence="5">Co/Zn/Cd efflux system membrane fusion protein</fullName>
    </submittedName>
</protein>
<dbReference type="AlphaFoldDB" id="A0A5K7S2N5"/>
<sequence>MMNYKLLMLKNLKNIMTNYIFSRKSVFSLFLLILFACNGTPKKAEESKEVEEVLPEDIVEMRADQIKLANIETGTIEMRSMSGTLKVNGTIAVAPQNLATVCAPMGGFIKSTTLMPGNSVSKGQTLALIENQEFVDIQQSYLEAKNKFEFAESEYKRHTELYKNEVYSQQNLQQVTSDYKSLKSQVKALEQKLTLIGINPANLHEDDISSSVKIVAPISGFLKTVNINLGKFVAPADVMFEIVNSDKLFLELTLFEKDADKIAQGQKIRFFINNETEPHEAIITQPGRAIDADKTYKVYANVTGTCKNVLPGMYVNAIIETSGNQVAALPSEAVVSFDDKDYIFVFDKNKEEAGQPFTEYRIIEVHKGVTDGGFTEVTLPEGFNIAAEKVVLKGAYNLLSAKKNAGEMAC</sequence>
<evidence type="ECO:0000256" key="3">
    <source>
        <dbReference type="SAM" id="Coils"/>
    </source>
</evidence>
<proteinExistence type="inferred from homology"/>
<name>A0A5K7S2N5_9BACT</name>
<dbReference type="Proteomes" id="UP001193389">
    <property type="component" value="Chromosome"/>
</dbReference>
<dbReference type="GO" id="GO:0022857">
    <property type="term" value="F:transmembrane transporter activity"/>
    <property type="evidence" value="ECO:0007669"/>
    <property type="project" value="InterPro"/>
</dbReference>
<dbReference type="InterPro" id="IPR051909">
    <property type="entry name" value="MFP_Cation_Efflux"/>
</dbReference>
<accession>A0A5K7S2N5</accession>
<dbReference type="PANTHER" id="PTHR30097">
    <property type="entry name" value="CATION EFFLUX SYSTEM PROTEIN CUSB"/>
    <property type="match status" value="1"/>
</dbReference>
<keyword evidence="3" id="KW-0175">Coiled coil</keyword>
<keyword evidence="2" id="KW-0813">Transport</keyword>
<organism evidence="5 6">
    <name type="scientific">Aquipluma nitroreducens</name>
    <dbReference type="NCBI Taxonomy" id="2010828"/>
    <lineage>
        <taxon>Bacteria</taxon>
        <taxon>Pseudomonadati</taxon>
        <taxon>Bacteroidota</taxon>
        <taxon>Bacteroidia</taxon>
        <taxon>Marinilabiliales</taxon>
        <taxon>Prolixibacteraceae</taxon>
        <taxon>Aquipluma</taxon>
    </lineage>
</organism>
<evidence type="ECO:0000313" key="5">
    <source>
        <dbReference type="EMBL" id="BBE15902.1"/>
    </source>
</evidence>
<comment type="similarity">
    <text evidence="1">Belongs to the membrane fusion protein (MFP) (TC 8.A.1) family.</text>
</comment>
<dbReference type="GO" id="GO:0060003">
    <property type="term" value="P:copper ion export"/>
    <property type="evidence" value="ECO:0007669"/>
    <property type="project" value="TreeGrafter"/>
</dbReference>
<dbReference type="InterPro" id="IPR058647">
    <property type="entry name" value="BSH_CzcB-like"/>
</dbReference>
<gene>
    <name evidence="5" type="ORF">AQPE_0038</name>
</gene>
<evidence type="ECO:0000259" key="4">
    <source>
        <dbReference type="Pfam" id="PF25973"/>
    </source>
</evidence>
<evidence type="ECO:0000256" key="2">
    <source>
        <dbReference type="ARBA" id="ARBA00022448"/>
    </source>
</evidence>
<evidence type="ECO:0000313" key="6">
    <source>
        <dbReference type="Proteomes" id="UP001193389"/>
    </source>
</evidence>
<reference evidence="5" key="1">
    <citation type="journal article" date="2020" name="Int. J. Syst. Evol. Microbiol.">
        <title>Aquipluma nitroreducens gen. nov. sp. nov., a novel facultatively anaerobic bacterium isolated from a freshwater lake.</title>
        <authorList>
            <person name="Watanabe M."/>
            <person name="Kojima H."/>
            <person name="Fukui M."/>
        </authorList>
    </citation>
    <scope>NUCLEOTIDE SEQUENCE</scope>
    <source>
        <strain evidence="5">MeG22</strain>
    </source>
</reference>
<evidence type="ECO:0000256" key="1">
    <source>
        <dbReference type="ARBA" id="ARBA00009477"/>
    </source>
</evidence>
<dbReference type="EMBL" id="AP018694">
    <property type="protein sequence ID" value="BBE15902.1"/>
    <property type="molecule type" value="Genomic_DNA"/>
</dbReference>
<dbReference type="Gene3D" id="2.40.30.170">
    <property type="match status" value="1"/>
</dbReference>
<feature type="coiled-coil region" evidence="3">
    <location>
        <begin position="141"/>
        <end position="192"/>
    </location>
</feature>
<dbReference type="Gene3D" id="2.40.50.100">
    <property type="match status" value="1"/>
</dbReference>
<dbReference type="Gene3D" id="2.40.420.20">
    <property type="match status" value="1"/>
</dbReference>
<dbReference type="KEGG" id="anf:AQPE_0038"/>